<comment type="subcellular location">
    <subcellularLocation>
        <location evidence="1">Cell membrane</location>
        <topology evidence="1">Multi-pass membrane protein</topology>
    </subcellularLocation>
</comment>
<keyword evidence="5 6" id="KW-0472">Membrane</keyword>
<dbReference type="InterPro" id="IPR010432">
    <property type="entry name" value="RDD"/>
</dbReference>
<feature type="domain" description="RDD" evidence="7">
    <location>
        <begin position="12"/>
        <end position="148"/>
    </location>
</feature>
<evidence type="ECO:0000313" key="8">
    <source>
        <dbReference type="EMBL" id="MFC4036387.1"/>
    </source>
</evidence>
<evidence type="ECO:0000256" key="4">
    <source>
        <dbReference type="ARBA" id="ARBA00022989"/>
    </source>
</evidence>
<feature type="transmembrane region" description="Helical" evidence="6">
    <location>
        <begin position="55"/>
        <end position="75"/>
    </location>
</feature>
<dbReference type="EMBL" id="JBHSBB010000050">
    <property type="protein sequence ID" value="MFC4036387.1"/>
    <property type="molecule type" value="Genomic_DNA"/>
</dbReference>
<keyword evidence="2" id="KW-1003">Cell membrane</keyword>
<dbReference type="RefSeq" id="WP_386437999.1">
    <property type="nucleotide sequence ID" value="NZ_JBHSBB010000050.1"/>
</dbReference>
<protein>
    <submittedName>
        <fullName evidence="8">RDD family protein</fullName>
    </submittedName>
</protein>
<organism evidence="8 9">
    <name type="scientific">Streptomyces polygonati</name>
    <dbReference type="NCBI Taxonomy" id="1617087"/>
    <lineage>
        <taxon>Bacteria</taxon>
        <taxon>Bacillati</taxon>
        <taxon>Actinomycetota</taxon>
        <taxon>Actinomycetes</taxon>
        <taxon>Kitasatosporales</taxon>
        <taxon>Streptomycetaceae</taxon>
        <taxon>Streptomyces</taxon>
    </lineage>
</organism>
<name>A0ABV8HZ66_9ACTN</name>
<dbReference type="Proteomes" id="UP001595765">
    <property type="component" value="Unassembled WGS sequence"/>
</dbReference>
<evidence type="ECO:0000256" key="3">
    <source>
        <dbReference type="ARBA" id="ARBA00022692"/>
    </source>
</evidence>
<comment type="caution">
    <text evidence="8">The sequence shown here is derived from an EMBL/GenBank/DDBJ whole genome shotgun (WGS) entry which is preliminary data.</text>
</comment>
<dbReference type="Pfam" id="PF06271">
    <property type="entry name" value="RDD"/>
    <property type="match status" value="1"/>
</dbReference>
<reference evidence="9" key="1">
    <citation type="journal article" date="2019" name="Int. J. Syst. Evol. Microbiol.">
        <title>The Global Catalogue of Microorganisms (GCM) 10K type strain sequencing project: providing services to taxonomists for standard genome sequencing and annotation.</title>
        <authorList>
            <consortium name="The Broad Institute Genomics Platform"/>
            <consortium name="The Broad Institute Genome Sequencing Center for Infectious Disease"/>
            <person name="Wu L."/>
            <person name="Ma J."/>
        </authorList>
    </citation>
    <scope>NUCLEOTIDE SEQUENCE [LARGE SCALE GENOMIC DNA]</scope>
    <source>
        <strain evidence="9">CGMCC 4.7237</strain>
    </source>
</reference>
<keyword evidence="9" id="KW-1185">Reference proteome</keyword>
<evidence type="ECO:0000259" key="7">
    <source>
        <dbReference type="Pfam" id="PF06271"/>
    </source>
</evidence>
<gene>
    <name evidence="8" type="ORF">ACFO3J_33840</name>
</gene>
<dbReference type="PANTHER" id="PTHR36115">
    <property type="entry name" value="PROLINE-RICH ANTIGEN HOMOLOG-RELATED"/>
    <property type="match status" value="1"/>
</dbReference>
<feature type="transmembrane region" description="Helical" evidence="6">
    <location>
        <begin position="19"/>
        <end position="43"/>
    </location>
</feature>
<evidence type="ECO:0000256" key="2">
    <source>
        <dbReference type="ARBA" id="ARBA00022475"/>
    </source>
</evidence>
<dbReference type="PANTHER" id="PTHR36115:SF4">
    <property type="entry name" value="MEMBRANE PROTEIN"/>
    <property type="match status" value="1"/>
</dbReference>
<evidence type="ECO:0000313" key="9">
    <source>
        <dbReference type="Proteomes" id="UP001595765"/>
    </source>
</evidence>
<feature type="transmembrane region" description="Helical" evidence="6">
    <location>
        <begin position="106"/>
        <end position="127"/>
    </location>
</feature>
<keyword evidence="4 6" id="KW-1133">Transmembrane helix</keyword>
<proteinExistence type="predicted"/>
<evidence type="ECO:0000256" key="1">
    <source>
        <dbReference type="ARBA" id="ARBA00004651"/>
    </source>
</evidence>
<evidence type="ECO:0000256" key="5">
    <source>
        <dbReference type="ARBA" id="ARBA00023136"/>
    </source>
</evidence>
<keyword evidence="3 6" id="KW-0812">Transmembrane</keyword>
<accession>A0ABV8HZ66</accession>
<evidence type="ECO:0000256" key="6">
    <source>
        <dbReference type="SAM" id="Phobius"/>
    </source>
</evidence>
<dbReference type="InterPro" id="IPR051791">
    <property type="entry name" value="Pra-immunoreactive"/>
</dbReference>
<sequence>MTADQPPGIPPLASLTSRFLARVIDTVVLLAIDLLLSTAVAGVSNPGDFSYNQDVLLSALVFVLYFAYEGAMISARGQTLGMMARKIRVVRLADGAVPDRAGWTRAAVYALPGALFSIGIGPLYWIVNALWCTWDRPYRQCLHDKAAKTVVVTAR</sequence>